<dbReference type="InterPro" id="IPR005546">
    <property type="entry name" value="Autotransporte_beta"/>
</dbReference>
<dbReference type="InterPro" id="IPR036709">
    <property type="entry name" value="Autotransporte_beta_dom_sf"/>
</dbReference>
<dbReference type="InterPro" id="IPR006315">
    <property type="entry name" value="OM_autotransptr_brl_dom"/>
</dbReference>
<dbReference type="KEGG" id="pcor:KS4_13390"/>
<feature type="domain" description="Autotransporter" evidence="2">
    <location>
        <begin position="820"/>
        <end position="1095"/>
    </location>
</feature>
<dbReference type="NCBIfam" id="TIGR01414">
    <property type="entry name" value="autotrans_barl"/>
    <property type="match status" value="1"/>
</dbReference>
<keyword evidence="1" id="KW-0732">Signal</keyword>
<dbReference type="Gene3D" id="2.40.128.130">
    <property type="entry name" value="Autotransporter beta-domain"/>
    <property type="match status" value="1"/>
</dbReference>
<proteinExistence type="predicted"/>
<protein>
    <submittedName>
        <fullName evidence="3">Outer membrane protein B</fullName>
    </submittedName>
</protein>
<evidence type="ECO:0000256" key="1">
    <source>
        <dbReference type="SAM" id="SignalP"/>
    </source>
</evidence>
<dbReference type="RefSeq" id="WP_145076191.1">
    <property type="nucleotide sequence ID" value="NZ_CP036425.1"/>
</dbReference>
<feature type="chain" id="PRO_5022138316" evidence="1">
    <location>
        <begin position="28"/>
        <end position="1095"/>
    </location>
</feature>
<sequence length="1095" mass="116103" precursor="true">MISFRTHSTAALLAAFSSLTLTTPSHAGWVKTGSTYDYHADATGTATVFESASSTTFNLADTIHSSDPSSPYIIDLTGNTANYWLHGNGATVNINGKVDITSDKSGFRGIGFYGNSTLNTSASTQLIVHATGNHAAAIYSAKYFNDINGNIEIHTNQNSSHVTAIQRYGDIVINDITESAHIYASGGDYTNVIKSNDTLGNTEGNLTINQLAGDLTLNTYGGTFLCSAITAENNITIGSITKDSQINLIGNGGTAIRANEGDIDITGDLAGQIIGAENASVTGLFADEGNITINNVTEDFLISGTGGGTGIFARKNLTFTNDFSGKINISATGYNSDATGMFAYYGYTLNMPTFAKEASIILHSEQGDVRGMHGDTMNTSTFAGDIIAHTNSQAWLGYGLYFTELNIDTITADSQISVSAPNTGAFAIIGNDIDIQHIDGNISASGKTKAIAIGGYRSLNLPDITGTITATATDTDAKVAAITTERIYNNVWEENNPSDDIVTIANGGSVTGDIRLGNQVTTGDTLTLKNQATVIGDLINVETLNLIQDTPSLTIPAPVFNITTNSEVDETNKINTLDTIDLQAGTLNFAGNLRSTTFNAANNTTIQTTGNITSDSLTIGDNCTLIVPINAAEKSTGKFVADTVSIGKNLTIKSKLDGPIRQTTSFTLIKSNTLFTIDTSAGDNPIYMLDTALIDYESELSVDGGSIIITATTFGDLQDHAASTSFGAAKSLQNALDSASISDVDSVLAQFQAMDEPTLQKELEKITPQQSLSTVAASSSITTSFSGKLAGRTSTMSNSKLASTSSPNAYPLLLQSEEPDTENQYAFWTSAFGSIAEQDDTDNIAGYQSRSAGSLIGIDRKQDNLLIGAALGFAHADIDTNQSRGSTDLDALTTAAYFAYTPSNLQIDGGVIYTLGFSDYKRETALGRTAEADDVTSHAFTNYLGLSQSFTSNNDRLTLTPHAQISYTYFTQDSYEESKADALNLAVDSFDAHTLSSTLSFAAAYQYNDQLTLNSKLAYIYDINNDAPEATATFQAPGSTPFSTKGIETDKSAIELGLGMSYQTSDTINTSLDYNYQHRSSYNAQSLTLKLRILF</sequence>
<dbReference type="OrthoDB" id="5760545at2"/>
<feature type="signal peptide" evidence="1">
    <location>
        <begin position="1"/>
        <end position="27"/>
    </location>
</feature>
<evidence type="ECO:0000313" key="3">
    <source>
        <dbReference type="EMBL" id="QDU33293.1"/>
    </source>
</evidence>
<gene>
    <name evidence="3" type="primary">ompB_3</name>
    <name evidence="3" type="ORF">KS4_13390</name>
</gene>
<evidence type="ECO:0000259" key="2">
    <source>
        <dbReference type="PROSITE" id="PS51208"/>
    </source>
</evidence>
<evidence type="ECO:0000313" key="4">
    <source>
        <dbReference type="Proteomes" id="UP000317369"/>
    </source>
</evidence>
<organism evidence="3 4">
    <name type="scientific">Poriferisphaera corsica</name>
    <dbReference type="NCBI Taxonomy" id="2528020"/>
    <lineage>
        <taxon>Bacteria</taxon>
        <taxon>Pseudomonadati</taxon>
        <taxon>Planctomycetota</taxon>
        <taxon>Phycisphaerae</taxon>
        <taxon>Phycisphaerales</taxon>
        <taxon>Phycisphaeraceae</taxon>
        <taxon>Poriferisphaera</taxon>
    </lineage>
</organism>
<dbReference type="Pfam" id="PF03797">
    <property type="entry name" value="Autotransporter"/>
    <property type="match status" value="1"/>
</dbReference>
<reference evidence="3 4" key="1">
    <citation type="submission" date="2019-02" db="EMBL/GenBank/DDBJ databases">
        <title>Deep-cultivation of Planctomycetes and their phenomic and genomic characterization uncovers novel biology.</title>
        <authorList>
            <person name="Wiegand S."/>
            <person name="Jogler M."/>
            <person name="Boedeker C."/>
            <person name="Pinto D."/>
            <person name="Vollmers J."/>
            <person name="Rivas-Marin E."/>
            <person name="Kohn T."/>
            <person name="Peeters S.H."/>
            <person name="Heuer A."/>
            <person name="Rast P."/>
            <person name="Oberbeckmann S."/>
            <person name="Bunk B."/>
            <person name="Jeske O."/>
            <person name="Meyerdierks A."/>
            <person name="Storesund J.E."/>
            <person name="Kallscheuer N."/>
            <person name="Luecker S."/>
            <person name="Lage O.M."/>
            <person name="Pohl T."/>
            <person name="Merkel B.J."/>
            <person name="Hornburger P."/>
            <person name="Mueller R.-W."/>
            <person name="Bruemmer F."/>
            <person name="Labrenz M."/>
            <person name="Spormann A.M."/>
            <person name="Op den Camp H."/>
            <person name="Overmann J."/>
            <person name="Amann R."/>
            <person name="Jetten M.S.M."/>
            <person name="Mascher T."/>
            <person name="Medema M.H."/>
            <person name="Devos D.P."/>
            <person name="Kaster A.-K."/>
            <person name="Ovreas L."/>
            <person name="Rohde M."/>
            <person name="Galperin M.Y."/>
            <person name="Jogler C."/>
        </authorList>
    </citation>
    <scope>NUCLEOTIDE SEQUENCE [LARGE SCALE GENOMIC DNA]</scope>
    <source>
        <strain evidence="3 4">KS4</strain>
    </source>
</reference>
<name>A0A517YSS3_9BACT</name>
<dbReference type="GO" id="GO:0019867">
    <property type="term" value="C:outer membrane"/>
    <property type="evidence" value="ECO:0007669"/>
    <property type="project" value="InterPro"/>
</dbReference>
<dbReference type="Proteomes" id="UP000317369">
    <property type="component" value="Chromosome"/>
</dbReference>
<dbReference type="SUPFAM" id="SSF103515">
    <property type="entry name" value="Autotransporter"/>
    <property type="match status" value="1"/>
</dbReference>
<dbReference type="AlphaFoldDB" id="A0A517YSS3"/>
<dbReference type="EMBL" id="CP036425">
    <property type="protein sequence ID" value="QDU33293.1"/>
    <property type="molecule type" value="Genomic_DNA"/>
</dbReference>
<keyword evidence="4" id="KW-1185">Reference proteome</keyword>
<dbReference type="SMART" id="SM00869">
    <property type="entry name" value="Autotransporter"/>
    <property type="match status" value="1"/>
</dbReference>
<dbReference type="PROSITE" id="PS51208">
    <property type="entry name" value="AUTOTRANSPORTER"/>
    <property type="match status" value="1"/>
</dbReference>
<accession>A0A517YSS3</accession>